<keyword evidence="10" id="KW-1185">Reference proteome</keyword>
<evidence type="ECO:0000256" key="3">
    <source>
        <dbReference type="SAM" id="Coils"/>
    </source>
</evidence>
<feature type="coiled-coil region" evidence="3">
    <location>
        <begin position="811"/>
        <end position="838"/>
    </location>
</feature>
<dbReference type="RefSeq" id="XP_024362626.1">
    <property type="nucleotide sequence ID" value="XM_024506858.2"/>
</dbReference>
<keyword evidence="5" id="KW-0812">Transmembrane</keyword>
<reference evidence="8 10" key="2">
    <citation type="journal article" date="2018" name="Plant J.">
        <title>The Physcomitrella patens chromosome-scale assembly reveals moss genome structure and evolution.</title>
        <authorList>
            <person name="Lang D."/>
            <person name="Ullrich K.K."/>
            <person name="Murat F."/>
            <person name="Fuchs J."/>
            <person name="Jenkins J."/>
            <person name="Haas F.B."/>
            <person name="Piednoel M."/>
            <person name="Gundlach H."/>
            <person name="Van Bel M."/>
            <person name="Meyberg R."/>
            <person name="Vives C."/>
            <person name="Morata J."/>
            <person name="Symeonidi A."/>
            <person name="Hiss M."/>
            <person name="Muchero W."/>
            <person name="Kamisugi Y."/>
            <person name="Saleh O."/>
            <person name="Blanc G."/>
            <person name="Decker E.L."/>
            <person name="van Gessel N."/>
            <person name="Grimwood J."/>
            <person name="Hayes R.D."/>
            <person name="Graham S.W."/>
            <person name="Gunter L.E."/>
            <person name="McDaniel S.F."/>
            <person name="Hoernstein S.N.W."/>
            <person name="Larsson A."/>
            <person name="Li F.W."/>
            <person name="Perroud P.F."/>
            <person name="Phillips J."/>
            <person name="Ranjan P."/>
            <person name="Rokshar D.S."/>
            <person name="Rothfels C.J."/>
            <person name="Schneider L."/>
            <person name="Shu S."/>
            <person name="Stevenson D.W."/>
            <person name="Thummler F."/>
            <person name="Tillich M."/>
            <person name="Villarreal Aguilar J.C."/>
            <person name="Widiez T."/>
            <person name="Wong G.K."/>
            <person name="Wymore A."/>
            <person name="Zhang Y."/>
            <person name="Zimmer A.D."/>
            <person name="Quatrano R.S."/>
            <person name="Mayer K.F.X."/>
            <person name="Goodstein D."/>
            <person name="Casacuberta J.M."/>
            <person name="Vandepoele K."/>
            <person name="Reski R."/>
            <person name="Cuming A.C."/>
            <person name="Tuskan G.A."/>
            <person name="Maumus F."/>
            <person name="Salse J."/>
            <person name="Schmutz J."/>
            <person name="Rensing S.A."/>
        </authorList>
    </citation>
    <scope>NUCLEOTIDE SEQUENCE [LARGE SCALE GENOMIC DNA]</scope>
    <source>
        <strain evidence="9 10">cv. Gransden 2004</strain>
    </source>
</reference>
<dbReference type="EnsemblPlants" id="Pp3c23_15670V3.2">
    <property type="protein sequence ID" value="Pp3c23_15670V3.2"/>
    <property type="gene ID" value="Pp3c23_15670"/>
</dbReference>
<dbReference type="EnsemblPlants" id="Pp3c23_15670V3.6">
    <property type="protein sequence ID" value="Pp3c23_15670V3.6"/>
    <property type="gene ID" value="Pp3c23_15670"/>
</dbReference>
<gene>
    <name evidence="9" type="primary">LOC112275976</name>
    <name evidence="8" type="ORF">PHYPA_028136</name>
</gene>
<dbReference type="InterPro" id="IPR042201">
    <property type="entry name" value="FH2_Formin_sf"/>
</dbReference>
<feature type="compositionally biased region" description="Pro residues" evidence="4">
    <location>
        <begin position="605"/>
        <end position="628"/>
    </location>
</feature>
<dbReference type="AlphaFoldDB" id="A0A2K1IJJ1"/>
<evidence type="ECO:0000256" key="4">
    <source>
        <dbReference type="SAM" id="MobiDB-lite"/>
    </source>
</evidence>
<evidence type="ECO:0000256" key="1">
    <source>
        <dbReference type="ARBA" id="ARBA00025793"/>
    </source>
</evidence>
<dbReference type="GO" id="GO:0005856">
    <property type="term" value="C:cytoskeleton"/>
    <property type="evidence" value="ECO:0000318"/>
    <property type="project" value="GO_Central"/>
</dbReference>
<comment type="similarity">
    <text evidence="1">Belongs to the formin-like family. Class-I subfamily.</text>
</comment>
<organism evidence="8">
    <name type="scientific">Physcomitrium patens</name>
    <name type="common">Spreading-leaved earth moss</name>
    <name type="synonym">Physcomitrella patens</name>
    <dbReference type="NCBI Taxonomy" id="3218"/>
    <lineage>
        <taxon>Eukaryota</taxon>
        <taxon>Viridiplantae</taxon>
        <taxon>Streptophyta</taxon>
        <taxon>Embryophyta</taxon>
        <taxon>Bryophyta</taxon>
        <taxon>Bryophytina</taxon>
        <taxon>Bryopsida</taxon>
        <taxon>Funariidae</taxon>
        <taxon>Funariales</taxon>
        <taxon>Funariaceae</taxon>
        <taxon>Physcomitrium</taxon>
    </lineage>
</organism>
<feature type="chain" id="PRO_5043157954" description="Formin-like protein" evidence="6">
    <location>
        <begin position="31"/>
        <end position="1101"/>
    </location>
</feature>
<dbReference type="GO" id="GO:0045010">
    <property type="term" value="P:actin nucleation"/>
    <property type="evidence" value="ECO:0007669"/>
    <property type="project" value="InterPro"/>
</dbReference>
<dbReference type="EnsemblPlants" id="Pp3c23_15670V3.4">
    <property type="protein sequence ID" value="Pp3c23_15670V3.4"/>
    <property type="gene ID" value="Pp3c23_15670"/>
</dbReference>
<dbReference type="EMBL" id="ABEU02000023">
    <property type="protein sequence ID" value="PNR29443.1"/>
    <property type="molecule type" value="Genomic_DNA"/>
</dbReference>
<protein>
    <recommendedName>
        <fullName evidence="2">Formin-like protein</fullName>
    </recommendedName>
</protein>
<evidence type="ECO:0000256" key="2">
    <source>
        <dbReference type="RuleBase" id="RU361260"/>
    </source>
</evidence>
<keyword evidence="5" id="KW-1133">Transmembrane helix</keyword>
<feature type="compositionally biased region" description="Polar residues" evidence="4">
    <location>
        <begin position="386"/>
        <end position="395"/>
    </location>
</feature>
<accession>A0A2K1IJJ1</accession>
<feature type="region of interest" description="Disordered" evidence="4">
    <location>
        <begin position="384"/>
        <end position="444"/>
    </location>
</feature>
<dbReference type="Gene3D" id="1.20.58.2220">
    <property type="entry name" value="Formin, FH2 domain"/>
    <property type="match status" value="1"/>
</dbReference>
<dbReference type="Gramene" id="Pp3c23_15670V3.1">
    <property type="protein sequence ID" value="Pp3c23_15670V3.1"/>
    <property type="gene ID" value="Pp3c23_15670"/>
</dbReference>
<dbReference type="InterPro" id="IPR015425">
    <property type="entry name" value="FH2_Formin"/>
</dbReference>
<dbReference type="GO" id="GO:0030036">
    <property type="term" value="P:actin cytoskeleton organization"/>
    <property type="evidence" value="ECO:0000318"/>
    <property type="project" value="GO_Central"/>
</dbReference>
<dbReference type="Gramene" id="Pp3c23_15670V3.3">
    <property type="protein sequence ID" value="Pp3c23_15670V3.3"/>
    <property type="gene ID" value="Pp3c23_15670"/>
</dbReference>
<dbReference type="GeneID" id="112275976"/>
<dbReference type="Gramene" id="Pp3c23_15670V3.4">
    <property type="protein sequence ID" value="Pp3c23_15670V3.4"/>
    <property type="gene ID" value="Pp3c23_15670"/>
</dbReference>
<sequence length="1101" mass="120799">MEWVGSKERVKLSKLLLLFSCHLLFTLSAGEQTEWISCFSHASMNANGVDKRVLNTIKDPFRLRGYARSLRTRGFDGEPNKESTEKNSEEVTTASLDNVYYVGEVRQFQMVNTAGSMVAKPLLLRNLLQVPSPSAQVVSRRTPVSTIVIAVVVSVVATLIIALIAFCIYRERLKRKSLANDERPLAYSVSRLGKLESDQSGLYGGESLPVHAPAANPSLKDNIHSVSKRLLGLQSRPTSKVGSELGDDVKKPNHDLDTILSHAGMTFNPSYSNLYDNNLTEARFSDAARSSLFRYPTMPPFSKMGLDGGAFGTREGGMSGSNDIPVKPSPSPLELDQPRHSSAAVIVPEATQHEVGDFKVAQKSDLKSQASLVLKIRAEFEELGSASATQPQPNHRGQKPKFNNAMDPYPVGWQRNSMGSKHKKPDAPIKSSFISVPTPGPRPLPAPPIGAARPEIVSEIPETALPKLRNYMQQFSANGEDDDSNSGGWSTPTSPLSHELGRDGSIRPSKSVEKTGEGKGSRRWSDNTKASDSFTRGGDLPAKEDSSTPLQTPSPPPPPPPPPPPLPGIKKGLSPSGKSPPFPLTPHPGSQVAVRPHEIKNSELLPPPPPPPPLPGGKNPATPPPPADRPPRNSFPGGRDSILPTSFSEDFPHREPPKQLKPLHWDKVKATPEKDVVWRELNQSFELDPVTLETMFGIQKTGTTKASMKMASFFGKGHEGILDPKKAHNFGIQLRALSLTRNEVCEALLEGEGLSGEILEILVKAAPSEEEKKKLQEFEGDQGRLSPSDRFMYALQSVPNAWLRLESMLYKARYKEELQTVQETLQTLKAACKDLKESRVFRKLLEAVLKTGNRLNMGTFRGDAQAFKLDSLLKLADVKGVDNKTTLLHFVVAEINKSEIARLARLSGNDGDGHVSFKAADSPRSSDFSASMEAAMKMHDDQYAPERMRMGMIMGLPAELSAVSEAGGFDLNLLQQSVHDLAKGLQEIKSQVREGKYTKTEPGTSVRRRSIDLSKDTFQETMEKFIKDAGADVEAAQEELGEALQAVRDTNRYFYGNEAAKNDSDPLKHFRILKQFLIMLEKAWKDVIRDNVKPPSPLLKA</sequence>
<feature type="compositionally biased region" description="Polar residues" evidence="4">
    <location>
        <begin position="485"/>
        <end position="496"/>
    </location>
</feature>
<evidence type="ECO:0000256" key="6">
    <source>
        <dbReference type="SAM" id="SignalP"/>
    </source>
</evidence>
<feature type="region of interest" description="Disordered" evidence="4">
    <location>
        <begin position="476"/>
        <end position="659"/>
    </location>
</feature>
<feature type="compositionally biased region" description="Basic and acidic residues" evidence="4">
    <location>
        <begin position="499"/>
        <end position="526"/>
    </location>
</feature>
<dbReference type="Gramene" id="Pp3c23_15670V3.2">
    <property type="protein sequence ID" value="Pp3c23_15670V3.2"/>
    <property type="gene ID" value="Pp3c23_15670"/>
</dbReference>
<dbReference type="OrthoDB" id="1668162at2759"/>
<name>A0A2K1IJJ1_PHYPA</name>
<dbReference type="PaxDb" id="3218-PP1S156_136V6.1"/>
<keyword evidence="5" id="KW-0472">Membrane</keyword>
<dbReference type="STRING" id="3218.A0A2K1IJJ1"/>
<feature type="compositionally biased region" description="Basic and acidic residues" evidence="4">
    <location>
        <begin position="650"/>
        <end position="659"/>
    </location>
</feature>
<dbReference type="KEGG" id="ppp:112275976"/>
<dbReference type="EnsemblPlants" id="Pp3c23_15670V3.3">
    <property type="protein sequence ID" value="Pp3c23_15670V3.3"/>
    <property type="gene ID" value="Pp3c23_15670"/>
</dbReference>
<keyword evidence="3" id="KW-0175">Coiled coil</keyword>
<feature type="domain" description="FH2" evidence="7">
    <location>
        <begin position="650"/>
        <end position="1101"/>
    </location>
</feature>
<dbReference type="PANTHER" id="PTHR23213:SF368">
    <property type="entry name" value="HISTONE H3-K79 METHYLTRANSFERASE"/>
    <property type="match status" value="1"/>
</dbReference>
<evidence type="ECO:0000313" key="9">
    <source>
        <dbReference type="EnsemblPlants" id="Pp3c23_15670V3.1"/>
    </source>
</evidence>
<dbReference type="GO" id="GO:0051015">
    <property type="term" value="F:actin filament binding"/>
    <property type="evidence" value="ECO:0000318"/>
    <property type="project" value="GO_Central"/>
</dbReference>
<dbReference type="EnsemblPlants" id="Pp3c23_15670V3.1">
    <property type="protein sequence ID" value="Pp3c23_15670V3.1"/>
    <property type="gene ID" value="Pp3c23_15670"/>
</dbReference>
<dbReference type="PANTHER" id="PTHR23213">
    <property type="entry name" value="FORMIN-RELATED"/>
    <property type="match status" value="1"/>
</dbReference>
<dbReference type="InterPro" id="IPR027643">
    <property type="entry name" value="Formin-like_plant"/>
</dbReference>
<feature type="transmembrane region" description="Helical" evidence="5">
    <location>
        <begin position="147"/>
        <end position="169"/>
    </location>
</feature>
<reference evidence="8 10" key="1">
    <citation type="journal article" date="2008" name="Science">
        <title>The Physcomitrella genome reveals evolutionary insights into the conquest of land by plants.</title>
        <authorList>
            <person name="Rensing S."/>
            <person name="Lang D."/>
            <person name="Zimmer A."/>
            <person name="Terry A."/>
            <person name="Salamov A."/>
            <person name="Shapiro H."/>
            <person name="Nishiyama T."/>
            <person name="Perroud P.-F."/>
            <person name="Lindquist E."/>
            <person name="Kamisugi Y."/>
            <person name="Tanahashi T."/>
            <person name="Sakakibara K."/>
            <person name="Fujita T."/>
            <person name="Oishi K."/>
            <person name="Shin-I T."/>
            <person name="Kuroki Y."/>
            <person name="Toyoda A."/>
            <person name="Suzuki Y."/>
            <person name="Hashimoto A."/>
            <person name="Yamaguchi K."/>
            <person name="Sugano A."/>
            <person name="Kohara Y."/>
            <person name="Fujiyama A."/>
            <person name="Anterola A."/>
            <person name="Aoki S."/>
            <person name="Ashton N."/>
            <person name="Barbazuk W.B."/>
            <person name="Barker E."/>
            <person name="Bennetzen J."/>
            <person name="Bezanilla M."/>
            <person name="Blankenship R."/>
            <person name="Cho S.H."/>
            <person name="Dutcher S."/>
            <person name="Estelle M."/>
            <person name="Fawcett J.A."/>
            <person name="Gundlach H."/>
            <person name="Hanada K."/>
            <person name="Heyl A."/>
            <person name="Hicks K.A."/>
            <person name="Hugh J."/>
            <person name="Lohr M."/>
            <person name="Mayer K."/>
            <person name="Melkozernov A."/>
            <person name="Murata T."/>
            <person name="Nelson D."/>
            <person name="Pils B."/>
            <person name="Prigge M."/>
            <person name="Reiss B."/>
            <person name="Renner T."/>
            <person name="Rombauts S."/>
            <person name="Rushton P."/>
            <person name="Sanderfoot A."/>
            <person name="Schween G."/>
            <person name="Shiu S.-H."/>
            <person name="Stueber K."/>
            <person name="Theodoulou F.L."/>
            <person name="Tu H."/>
            <person name="Van de Peer Y."/>
            <person name="Verrier P.J."/>
            <person name="Waters E."/>
            <person name="Wood A."/>
            <person name="Yang L."/>
            <person name="Cove D."/>
            <person name="Cuming A."/>
            <person name="Hasebe M."/>
            <person name="Lucas S."/>
            <person name="Mishler D.B."/>
            <person name="Reski R."/>
            <person name="Grigoriev I."/>
            <person name="Quatrano R.S."/>
            <person name="Boore J.L."/>
        </authorList>
    </citation>
    <scope>NUCLEOTIDE SEQUENCE [LARGE SCALE GENOMIC DNA]</scope>
    <source>
        <strain evidence="9 10">cv. Gransden 2004</strain>
    </source>
</reference>
<feature type="compositionally biased region" description="Pro residues" evidence="4">
    <location>
        <begin position="552"/>
        <end position="567"/>
    </location>
</feature>
<reference evidence="9" key="3">
    <citation type="submission" date="2020-12" db="UniProtKB">
        <authorList>
            <consortium name="EnsemblPlants"/>
        </authorList>
    </citation>
    <scope>IDENTIFICATION</scope>
</reference>
<proteinExistence type="inferred from homology"/>
<feature type="signal peptide" evidence="6">
    <location>
        <begin position="1"/>
        <end position="30"/>
    </location>
</feature>
<evidence type="ECO:0000256" key="5">
    <source>
        <dbReference type="SAM" id="Phobius"/>
    </source>
</evidence>
<dbReference type="SUPFAM" id="SSF101447">
    <property type="entry name" value="Formin homology 2 domain (FH2 domain)"/>
    <property type="match status" value="1"/>
</dbReference>
<keyword evidence="6" id="KW-0732">Signal</keyword>
<dbReference type="PROSITE" id="PS51444">
    <property type="entry name" value="FH2"/>
    <property type="match status" value="1"/>
</dbReference>
<dbReference type="Gramene" id="Pp3c23_15670V3.6">
    <property type="protein sequence ID" value="Pp3c23_15670V3.6"/>
    <property type="gene ID" value="Pp3c23_15670"/>
</dbReference>
<evidence type="ECO:0000259" key="7">
    <source>
        <dbReference type="PROSITE" id="PS51444"/>
    </source>
</evidence>
<dbReference type="Proteomes" id="UP000006727">
    <property type="component" value="Chromosome 23"/>
</dbReference>
<dbReference type="Pfam" id="PF02181">
    <property type="entry name" value="FH2"/>
    <property type="match status" value="1"/>
</dbReference>
<evidence type="ECO:0000313" key="10">
    <source>
        <dbReference type="Proteomes" id="UP000006727"/>
    </source>
</evidence>
<dbReference type="SMART" id="SM00498">
    <property type="entry name" value="FH2"/>
    <property type="match status" value="1"/>
</dbReference>
<evidence type="ECO:0000313" key="8">
    <source>
        <dbReference type="EMBL" id="PNR29443.1"/>
    </source>
</evidence>
<feature type="region of interest" description="Disordered" evidence="4">
    <location>
        <begin position="313"/>
        <end position="337"/>
    </location>
</feature>